<gene>
    <name evidence="3" type="ORF">I6G68_02760</name>
    <name evidence="2" type="ORF">ODY43_02095</name>
</gene>
<dbReference type="RefSeq" id="WP_060778722.1">
    <property type="nucleotide sequence ID" value="NZ_CAJHLI010000011.1"/>
</dbReference>
<dbReference type="InterPro" id="IPR045864">
    <property type="entry name" value="aa-tRNA-synth_II/BPL/LPL"/>
</dbReference>
<dbReference type="PROSITE" id="PS51733">
    <property type="entry name" value="BPL_LPL_CATALYTIC"/>
    <property type="match status" value="1"/>
</dbReference>
<dbReference type="SUPFAM" id="SSF55681">
    <property type="entry name" value="Class II aaRS and biotin synthetases"/>
    <property type="match status" value="1"/>
</dbReference>
<dbReference type="InterPro" id="IPR050664">
    <property type="entry name" value="Octanoyltrans_LipM/LipL"/>
</dbReference>
<feature type="domain" description="BPL/LPL catalytic" evidence="1">
    <location>
        <begin position="46"/>
        <end position="255"/>
    </location>
</feature>
<dbReference type="Proteomes" id="UP000594771">
    <property type="component" value="Chromosome"/>
</dbReference>
<name>A0A109RG34_9LACT</name>
<evidence type="ECO:0000259" key="1">
    <source>
        <dbReference type="PROSITE" id="PS51733"/>
    </source>
</evidence>
<dbReference type="PANTHER" id="PTHR43679">
    <property type="entry name" value="OCTANOYLTRANSFERASE LIPM-RELATED"/>
    <property type="match status" value="1"/>
</dbReference>
<accession>A0A109RG34</accession>
<evidence type="ECO:0000313" key="5">
    <source>
        <dbReference type="Proteomes" id="UP001069145"/>
    </source>
</evidence>
<dbReference type="Proteomes" id="UP001069145">
    <property type="component" value="Unassembled WGS sequence"/>
</dbReference>
<evidence type="ECO:0000313" key="4">
    <source>
        <dbReference type="Proteomes" id="UP000594771"/>
    </source>
</evidence>
<reference evidence="3 4" key="1">
    <citation type="submission" date="2020-12" db="EMBL/GenBank/DDBJ databases">
        <title>FDA dAtabase for Regulatory Grade micrObial Sequences (FDA-ARGOS): Supporting development and validation of Infectious Disease Dx tests.</title>
        <authorList>
            <person name="Sproer C."/>
            <person name="Gronow S."/>
            <person name="Severitt S."/>
            <person name="Schroder I."/>
            <person name="Tallon L."/>
            <person name="Sadzewicz L."/>
            <person name="Zhao X."/>
            <person name="Boylan J."/>
            <person name="Ott S."/>
            <person name="Bowen H."/>
            <person name="Vavikolanu K."/>
            <person name="Mehta A."/>
            <person name="Aluvathingal J."/>
            <person name="Nadendla S."/>
            <person name="Lowell S."/>
            <person name="Myers T."/>
            <person name="Yan Y."/>
            <person name="Sichtig H."/>
        </authorList>
    </citation>
    <scope>NUCLEOTIDE SEQUENCE [LARGE SCALE GENOMIC DNA]</scope>
    <source>
        <strain evidence="3 4">FDAARGOS_911</strain>
    </source>
</reference>
<dbReference type="GO" id="GO:0016740">
    <property type="term" value="F:transferase activity"/>
    <property type="evidence" value="ECO:0007669"/>
    <property type="project" value="UniProtKB-ARBA"/>
</dbReference>
<dbReference type="Pfam" id="PF21948">
    <property type="entry name" value="LplA-B_cat"/>
    <property type="match status" value="1"/>
</dbReference>
<sequence length="286" mass="31915">MLIKNYLHQGPRLRIARLNVHYAKETPLLPFAVDDYLLNGLNKEALPYDLILHTWTTDPTLILGMQDTRLPYLDQALAAVEEKTPYQAVVRPAGGLAVISEPGVVNYTLHLGPHSYSDKLSIDQAYQIKVQLLQDLLAPYQLQLTTGEVSDSYCPGKFDVSLAGKKIAGIAQRRIGGAIGIFTYLSLYGQQDYRGQVVKNFYQLGKQNQATKTKYPIINPDSMANLKASLPRLQSTNQVTEALEGVISQDLGTSFEEIDLAALDQSILNDQVQRMIKRNRRLTKGR</sequence>
<keyword evidence="3" id="KW-0436">Ligase</keyword>
<dbReference type="EMBL" id="CP065662">
    <property type="protein sequence ID" value="QPS02008.1"/>
    <property type="molecule type" value="Genomic_DNA"/>
</dbReference>
<dbReference type="GeneID" id="35767300"/>
<dbReference type="GO" id="GO:0009249">
    <property type="term" value="P:protein lipoylation"/>
    <property type="evidence" value="ECO:0007669"/>
    <property type="project" value="UniProtKB-ARBA"/>
</dbReference>
<reference evidence="2" key="2">
    <citation type="submission" date="2022-09" db="EMBL/GenBank/DDBJ databases">
        <title>Aerococcus urinae taxonomy study.</title>
        <authorList>
            <person name="Christensen J."/>
            <person name="Senneby E."/>
        </authorList>
    </citation>
    <scope>NUCLEOTIDE SEQUENCE</scope>
    <source>
        <strain evidence="2">NLD-066-U95</strain>
    </source>
</reference>
<dbReference type="OrthoDB" id="2080934at2"/>
<dbReference type="GO" id="GO:0140096">
    <property type="term" value="F:catalytic activity, acting on a protein"/>
    <property type="evidence" value="ECO:0007669"/>
    <property type="project" value="UniProtKB-ARBA"/>
</dbReference>
<proteinExistence type="predicted"/>
<protein>
    <submittedName>
        <fullName evidence="3">Lipoate--protein ligase</fullName>
    </submittedName>
</protein>
<dbReference type="InterPro" id="IPR004143">
    <property type="entry name" value="BPL_LPL_catalytic"/>
</dbReference>
<dbReference type="Gene3D" id="3.30.930.10">
    <property type="entry name" value="Bira Bifunctional Protein, Domain 2"/>
    <property type="match status" value="1"/>
</dbReference>
<dbReference type="KEGG" id="aun:AWM73_07260"/>
<dbReference type="AlphaFoldDB" id="A0A109RG34"/>
<dbReference type="PANTHER" id="PTHR43679:SF2">
    <property type="entry name" value="OCTANOYL-[GCVH]:PROTEIN N-OCTANOYLTRANSFERASE"/>
    <property type="match status" value="1"/>
</dbReference>
<keyword evidence="5" id="KW-1185">Reference proteome</keyword>
<organism evidence="3 4">
    <name type="scientific">Aerococcus urinae</name>
    <dbReference type="NCBI Taxonomy" id="1376"/>
    <lineage>
        <taxon>Bacteria</taxon>
        <taxon>Bacillati</taxon>
        <taxon>Bacillota</taxon>
        <taxon>Bacilli</taxon>
        <taxon>Lactobacillales</taxon>
        <taxon>Aerococcaceae</taxon>
        <taxon>Aerococcus</taxon>
    </lineage>
</organism>
<evidence type="ECO:0000313" key="2">
    <source>
        <dbReference type="EMBL" id="MCY3052775.1"/>
    </source>
</evidence>
<dbReference type="EMBL" id="JAOTML010000002">
    <property type="protein sequence ID" value="MCY3052775.1"/>
    <property type="molecule type" value="Genomic_DNA"/>
</dbReference>
<evidence type="ECO:0000313" key="3">
    <source>
        <dbReference type="EMBL" id="QPS02008.1"/>
    </source>
</evidence>
<dbReference type="GO" id="GO:0016874">
    <property type="term" value="F:ligase activity"/>
    <property type="evidence" value="ECO:0007669"/>
    <property type="project" value="UniProtKB-KW"/>
</dbReference>